<evidence type="ECO:0000313" key="2">
    <source>
        <dbReference type="EMBL" id="OCH87079.1"/>
    </source>
</evidence>
<protein>
    <submittedName>
        <fullName evidence="2">Uncharacterized protein</fullName>
    </submittedName>
</protein>
<name>A0A8E2APM2_9APHY</name>
<dbReference type="AlphaFoldDB" id="A0A8E2APM2"/>
<keyword evidence="3" id="KW-1185">Reference proteome</keyword>
<organism evidence="2 3">
    <name type="scientific">Obba rivulosa</name>
    <dbReference type="NCBI Taxonomy" id="1052685"/>
    <lineage>
        <taxon>Eukaryota</taxon>
        <taxon>Fungi</taxon>
        <taxon>Dikarya</taxon>
        <taxon>Basidiomycota</taxon>
        <taxon>Agaricomycotina</taxon>
        <taxon>Agaricomycetes</taxon>
        <taxon>Polyporales</taxon>
        <taxon>Gelatoporiaceae</taxon>
        <taxon>Obba</taxon>
    </lineage>
</organism>
<accession>A0A8E2APM2</accession>
<gene>
    <name evidence="2" type="ORF">OBBRIDRAFT_890054</name>
</gene>
<sequence length="135" mass="14178">MASHPIVQVSRGSFNESYKESITTTNSRGSDEHSFYNVVLVKPHGDSLPNTTPARAMLERRNSSSSDGSKPSSDPLSLLHSNPSNGSSGFTSTLATGGSRLSLWSTNYRVGLIETGVDDENRGVAVAHAGCGAVP</sequence>
<feature type="region of interest" description="Disordered" evidence="1">
    <location>
        <begin position="1"/>
        <end position="30"/>
    </location>
</feature>
<feature type="region of interest" description="Disordered" evidence="1">
    <location>
        <begin position="57"/>
        <end position="92"/>
    </location>
</feature>
<proteinExistence type="predicted"/>
<evidence type="ECO:0000256" key="1">
    <source>
        <dbReference type="SAM" id="MobiDB-lite"/>
    </source>
</evidence>
<dbReference type="Proteomes" id="UP000250043">
    <property type="component" value="Unassembled WGS sequence"/>
</dbReference>
<evidence type="ECO:0000313" key="3">
    <source>
        <dbReference type="Proteomes" id="UP000250043"/>
    </source>
</evidence>
<reference evidence="2 3" key="1">
    <citation type="submission" date="2016-07" db="EMBL/GenBank/DDBJ databases">
        <title>Draft genome of the white-rot fungus Obba rivulosa 3A-2.</title>
        <authorList>
            <consortium name="DOE Joint Genome Institute"/>
            <person name="Miettinen O."/>
            <person name="Riley R."/>
            <person name="Acob R."/>
            <person name="Barry K."/>
            <person name="Cullen D."/>
            <person name="De Vries R."/>
            <person name="Hainaut M."/>
            <person name="Hatakka A."/>
            <person name="Henrissat B."/>
            <person name="Hilden K."/>
            <person name="Kuo R."/>
            <person name="Labutti K."/>
            <person name="Lipzen A."/>
            <person name="Makela M.R."/>
            <person name="Sandor L."/>
            <person name="Spatafora J.W."/>
            <person name="Grigoriev I.V."/>
            <person name="Hibbett D.S."/>
        </authorList>
    </citation>
    <scope>NUCLEOTIDE SEQUENCE [LARGE SCALE GENOMIC DNA]</scope>
    <source>
        <strain evidence="2 3">3A-2</strain>
    </source>
</reference>
<dbReference type="EMBL" id="KV722500">
    <property type="protein sequence ID" value="OCH87079.1"/>
    <property type="molecule type" value="Genomic_DNA"/>
</dbReference>
<feature type="compositionally biased region" description="Polar residues" evidence="1">
    <location>
        <begin position="10"/>
        <end position="28"/>
    </location>
</feature>
<feature type="compositionally biased region" description="Low complexity" evidence="1">
    <location>
        <begin position="63"/>
        <end position="89"/>
    </location>
</feature>